<dbReference type="Proteomes" id="UP000618382">
    <property type="component" value="Unassembled WGS sequence"/>
</dbReference>
<organism evidence="2 3">
    <name type="scientific">Cellulomonas oligotrophica</name>
    <dbReference type="NCBI Taxonomy" id="931536"/>
    <lineage>
        <taxon>Bacteria</taxon>
        <taxon>Bacillati</taxon>
        <taxon>Actinomycetota</taxon>
        <taxon>Actinomycetes</taxon>
        <taxon>Micrococcales</taxon>
        <taxon>Cellulomonadaceae</taxon>
        <taxon>Cellulomonas</taxon>
    </lineage>
</organism>
<comment type="caution">
    <text evidence="2">The sequence shown here is derived from an EMBL/GenBank/DDBJ whole genome shotgun (WGS) entry which is preliminary data.</text>
</comment>
<keyword evidence="3" id="KW-1185">Reference proteome</keyword>
<sequence length="166" mass="17206">MTGWLVVARVGAVGSGHVQVGVGGVRVRGGAGGRERAALVGGGVVLLGAGFGLGTLGGTWWDVVGAVLRVAGLLLVLGVVVERWVRPASRDDEPLVTVRVTRVGPTPIQTLKALREHAPRGWFVPPAELVGALVPVYAADRATLDTRLARLDARIENIPPVPPTTP</sequence>
<evidence type="ECO:0000313" key="3">
    <source>
        <dbReference type="Proteomes" id="UP000618382"/>
    </source>
</evidence>
<keyword evidence="1" id="KW-0812">Transmembrane</keyword>
<accession>A0ABQ4DAK8</accession>
<protein>
    <submittedName>
        <fullName evidence="2">Uncharacterized protein</fullName>
    </submittedName>
</protein>
<gene>
    <name evidence="2" type="ORF">Col01nite_16220</name>
</gene>
<feature type="transmembrane region" description="Helical" evidence="1">
    <location>
        <begin position="37"/>
        <end position="57"/>
    </location>
</feature>
<feature type="transmembrane region" description="Helical" evidence="1">
    <location>
        <begin position="63"/>
        <end position="81"/>
    </location>
</feature>
<evidence type="ECO:0000313" key="2">
    <source>
        <dbReference type="EMBL" id="GIG32463.1"/>
    </source>
</evidence>
<evidence type="ECO:0000256" key="1">
    <source>
        <dbReference type="SAM" id="Phobius"/>
    </source>
</evidence>
<keyword evidence="1" id="KW-0472">Membrane</keyword>
<name>A0ABQ4DAK8_9CELL</name>
<keyword evidence="1" id="KW-1133">Transmembrane helix</keyword>
<proteinExistence type="predicted"/>
<reference evidence="2 3" key="1">
    <citation type="submission" date="2021-01" db="EMBL/GenBank/DDBJ databases">
        <title>Whole genome shotgun sequence of Cellulomonas oligotrophica NBRC 109435.</title>
        <authorList>
            <person name="Komaki H."/>
            <person name="Tamura T."/>
        </authorList>
    </citation>
    <scope>NUCLEOTIDE SEQUENCE [LARGE SCALE GENOMIC DNA]</scope>
    <source>
        <strain evidence="2 3">NBRC 109435</strain>
    </source>
</reference>
<dbReference type="EMBL" id="BONN01000003">
    <property type="protein sequence ID" value="GIG32463.1"/>
    <property type="molecule type" value="Genomic_DNA"/>
</dbReference>